<proteinExistence type="predicted"/>
<reference evidence="3" key="1">
    <citation type="submission" date="2017-02" db="UniProtKB">
        <authorList>
            <consortium name="WormBaseParasite"/>
        </authorList>
    </citation>
    <scope>IDENTIFICATION</scope>
</reference>
<gene>
    <name evidence="1" type="ORF">NBR_LOCUS3555</name>
</gene>
<reference evidence="1 2" key="2">
    <citation type="submission" date="2018-11" db="EMBL/GenBank/DDBJ databases">
        <authorList>
            <consortium name="Pathogen Informatics"/>
        </authorList>
    </citation>
    <scope>NUCLEOTIDE SEQUENCE [LARGE SCALE GENOMIC DNA]</scope>
</reference>
<evidence type="ECO:0000313" key="1">
    <source>
        <dbReference type="EMBL" id="VDL67144.1"/>
    </source>
</evidence>
<dbReference type="Proteomes" id="UP000271162">
    <property type="component" value="Unassembled WGS sequence"/>
</dbReference>
<evidence type="ECO:0000313" key="2">
    <source>
        <dbReference type="Proteomes" id="UP000271162"/>
    </source>
</evidence>
<accession>A0A0N4XM03</accession>
<evidence type="ECO:0000313" key="3">
    <source>
        <dbReference type="WBParaSite" id="NBR_0000355501-mRNA-1"/>
    </source>
</evidence>
<dbReference type="EMBL" id="UYSL01005447">
    <property type="protein sequence ID" value="VDL67144.1"/>
    <property type="molecule type" value="Genomic_DNA"/>
</dbReference>
<keyword evidence="2" id="KW-1185">Reference proteome</keyword>
<sequence>MLRKRGIPRVRICLSINMHRAKSSSDWLYRSVCQGMFLQGRTATRL</sequence>
<name>A0A0N4XM03_NIPBR</name>
<protein>
    <submittedName>
        <fullName evidence="1 3">Uncharacterized protein</fullName>
    </submittedName>
</protein>
<organism evidence="3">
    <name type="scientific">Nippostrongylus brasiliensis</name>
    <name type="common">Rat hookworm</name>
    <dbReference type="NCBI Taxonomy" id="27835"/>
    <lineage>
        <taxon>Eukaryota</taxon>
        <taxon>Metazoa</taxon>
        <taxon>Ecdysozoa</taxon>
        <taxon>Nematoda</taxon>
        <taxon>Chromadorea</taxon>
        <taxon>Rhabditida</taxon>
        <taxon>Rhabditina</taxon>
        <taxon>Rhabditomorpha</taxon>
        <taxon>Strongyloidea</taxon>
        <taxon>Heligmosomidae</taxon>
        <taxon>Nippostrongylus</taxon>
    </lineage>
</organism>
<dbReference type="AlphaFoldDB" id="A0A0N4XM03"/>
<dbReference type="WBParaSite" id="NBR_0000355501-mRNA-1">
    <property type="protein sequence ID" value="NBR_0000355501-mRNA-1"/>
    <property type="gene ID" value="NBR_0000355501"/>
</dbReference>